<reference evidence="9" key="1">
    <citation type="submission" date="2016-10" db="EMBL/GenBank/DDBJ databases">
        <authorList>
            <person name="Varghese N."/>
            <person name="Submissions S."/>
        </authorList>
    </citation>
    <scope>NUCLEOTIDE SEQUENCE [LARGE SCALE GENOMIC DNA]</scope>
    <source>
        <strain evidence="9">S1b</strain>
    </source>
</reference>
<accession>A0A1H9QJH7</accession>
<dbReference type="PRINTS" id="PR00096">
    <property type="entry name" value="GATASE"/>
</dbReference>
<keyword evidence="9" id="KW-1185">Reference proteome</keyword>
<dbReference type="SUPFAM" id="SSF52317">
    <property type="entry name" value="Class I glutamine amidotransferase-like"/>
    <property type="match status" value="1"/>
</dbReference>
<dbReference type="Pfam" id="PF04715">
    <property type="entry name" value="Anth_synt_I_N"/>
    <property type="match status" value="1"/>
</dbReference>
<protein>
    <recommendedName>
        <fullName evidence="2">aminodeoxychorismate synthase</fullName>
        <ecNumber evidence="2">2.6.1.85</ecNumber>
    </recommendedName>
</protein>
<organism evidence="8 9">
    <name type="scientific">Lachnobacterium bovis</name>
    <dbReference type="NCBI Taxonomy" id="140626"/>
    <lineage>
        <taxon>Bacteria</taxon>
        <taxon>Bacillati</taxon>
        <taxon>Bacillota</taxon>
        <taxon>Clostridia</taxon>
        <taxon>Lachnospirales</taxon>
        <taxon>Lachnospiraceae</taxon>
        <taxon>Lachnobacterium</taxon>
    </lineage>
</organism>
<dbReference type="EMBL" id="FOGW01000006">
    <property type="protein sequence ID" value="SER59913.1"/>
    <property type="molecule type" value="Genomic_DNA"/>
</dbReference>
<evidence type="ECO:0000313" key="9">
    <source>
        <dbReference type="Proteomes" id="UP000182471"/>
    </source>
</evidence>
<evidence type="ECO:0000256" key="3">
    <source>
        <dbReference type="ARBA" id="ARBA00022679"/>
    </source>
</evidence>
<dbReference type="Gene3D" id="3.40.50.880">
    <property type="match status" value="1"/>
</dbReference>
<dbReference type="InterPro" id="IPR017926">
    <property type="entry name" value="GATASE"/>
</dbReference>
<dbReference type="PRINTS" id="PR00097">
    <property type="entry name" value="ANTSNTHASEII"/>
</dbReference>
<dbReference type="PANTHER" id="PTHR11236">
    <property type="entry name" value="AMINOBENZOATE/ANTHRANILATE SYNTHASE"/>
    <property type="match status" value="1"/>
</dbReference>
<dbReference type="GO" id="GO:0000162">
    <property type="term" value="P:L-tryptophan biosynthetic process"/>
    <property type="evidence" value="ECO:0007669"/>
    <property type="project" value="TreeGrafter"/>
</dbReference>
<keyword evidence="3" id="KW-0808">Transferase</keyword>
<dbReference type="Pfam" id="PF00117">
    <property type="entry name" value="GATase"/>
    <property type="match status" value="1"/>
</dbReference>
<dbReference type="FunFam" id="3.40.50.880:FF:000003">
    <property type="entry name" value="Anthranilate synthase component II"/>
    <property type="match status" value="1"/>
</dbReference>
<dbReference type="InterPro" id="IPR029062">
    <property type="entry name" value="Class_I_gatase-like"/>
</dbReference>
<dbReference type="RefSeq" id="WP_074730382.1">
    <property type="nucleotide sequence ID" value="NZ_FOGW01000006.1"/>
</dbReference>
<dbReference type="PANTHER" id="PTHR11236:SF18">
    <property type="entry name" value="AMINODEOXYCHORISMATE SYNTHASE"/>
    <property type="match status" value="1"/>
</dbReference>
<keyword evidence="4" id="KW-0315">Glutamine amidotransferase</keyword>
<dbReference type="Gene3D" id="3.60.120.10">
    <property type="entry name" value="Anthranilate synthase"/>
    <property type="match status" value="1"/>
</dbReference>
<dbReference type="NCBIfam" id="TIGR00566">
    <property type="entry name" value="trpG_papA"/>
    <property type="match status" value="1"/>
</dbReference>
<dbReference type="SUPFAM" id="SSF56322">
    <property type="entry name" value="ADC synthase"/>
    <property type="match status" value="1"/>
</dbReference>
<dbReference type="AlphaFoldDB" id="A0A1H9QJH7"/>
<name>A0A1H9QJH7_9FIRM</name>
<feature type="domain" description="Glutamine amidotransferase" evidence="5">
    <location>
        <begin position="5"/>
        <end position="188"/>
    </location>
</feature>
<evidence type="ECO:0000259" key="7">
    <source>
        <dbReference type="Pfam" id="PF04715"/>
    </source>
</evidence>
<dbReference type="PRINTS" id="PR00099">
    <property type="entry name" value="CPSGATASE"/>
</dbReference>
<evidence type="ECO:0000256" key="4">
    <source>
        <dbReference type="ARBA" id="ARBA00022962"/>
    </source>
</evidence>
<comment type="similarity">
    <text evidence="1">In the C-terminal section; belongs to the anthranilate synthase component I family.</text>
</comment>
<evidence type="ECO:0000259" key="5">
    <source>
        <dbReference type="Pfam" id="PF00117"/>
    </source>
</evidence>
<dbReference type="InterPro" id="IPR005801">
    <property type="entry name" value="ADC_synthase"/>
</dbReference>
<dbReference type="GO" id="GO:0008153">
    <property type="term" value="P:4-aminobenzoate biosynthetic process"/>
    <property type="evidence" value="ECO:0007669"/>
    <property type="project" value="TreeGrafter"/>
</dbReference>
<dbReference type="InterPro" id="IPR019999">
    <property type="entry name" value="Anth_synth_I-like"/>
</dbReference>
<evidence type="ECO:0000259" key="6">
    <source>
        <dbReference type="Pfam" id="PF00425"/>
    </source>
</evidence>
<evidence type="ECO:0000256" key="2">
    <source>
        <dbReference type="ARBA" id="ARBA00013139"/>
    </source>
</evidence>
<dbReference type="InterPro" id="IPR006805">
    <property type="entry name" value="Anth_synth_I_N"/>
</dbReference>
<dbReference type="PROSITE" id="PS51273">
    <property type="entry name" value="GATASE_TYPE_1"/>
    <property type="match status" value="1"/>
</dbReference>
<dbReference type="Proteomes" id="UP000182471">
    <property type="component" value="Unassembled WGS sequence"/>
</dbReference>
<evidence type="ECO:0000256" key="1">
    <source>
        <dbReference type="ARBA" id="ARBA00005970"/>
    </source>
</evidence>
<gene>
    <name evidence="8" type="ORF">SAMN02910429_00546</name>
</gene>
<dbReference type="EC" id="2.6.1.85" evidence="2"/>
<dbReference type="GO" id="GO:0005737">
    <property type="term" value="C:cytoplasm"/>
    <property type="evidence" value="ECO:0007669"/>
    <property type="project" value="TreeGrafter"/>
</dbReference>
<feature type="domain" description="Anthranilate synthase component I N-terminal" evidence="7">
    <location>
        <begin position="230"/>
        <end position="389"/>
    </location>
</feature>
<dbReference type="InterPro" id="IPR006221">
    <property type="entry name" value="TrpG/PapA_dom"/>
</dbReference>
<dbReference type="GO" id="GO:0046820">
    <property type="term" value="F:4-amino-4-deoxychorismate synthase activity"/>
    <property type="evidence" value="ECO:0007669"/>
    <property type="project" value="UniProtKB-EC"/>
</dbReference>
<feature type="domain" description="Chorismate-utilising enzyme C-terminal" evidence="6">
    <location>
        <begin position="436"/>
        <end position="690"/>
    </location>
</feature>
<dbReference type="InterPro" id="IPR015890">
    <property type="entry name" value="Chorismate_C"/>
</dbReference>
<sequence>MKKILLIDNYDSFTFNVYQYLRELQYDVICVRNDKITLEEIEQMDLGAIFISPGPGNPQSAGICLEVVKKFAGEIPMFGICLGHQIIGEAFGGKVIHANQLFHGKTSKIISKGLGVFSDFPSEFIATRYHSLIVEKDSLPDCFEVTCETEDGEIMGIVHKEYEIEGVQFHPESIMTQSGLKMLENFLNRINLKKETVGTHNQNTICYEALKEIHELGIKQYAKKESLKTDFINVFKALRKRFGTESCCLFDSVKGPEIDCGNSYIGLFPELEIIVDNHKMKILSDSKYLKEKFEINFREIFDNERQEYNLGERCFSDIFPIISAMFKEEKVHDFESNFTNGLMGVFSYEYLHYIEKIADKNKRVLNFPDIHLKYYSHIIEYNPKNNEILIINNILPTQKYKDIDIIQIVNDYLKESNNENAVETGKIEFLHSNIEEREYYQKVKKAKEYIKDGDIFQIQLGRRLHIKQKINPFSIYEKLRAVNPSPYMFYWEDKAYQLISNSPELQLRVENGNVIIRPIAGTSKGKGKSKVEAEFLRKDLENNPKEQAEHIMLVDLARNDIGRVADAGSVKVTTLMKSEEFSHVFHLISSVEGKVSKNINTMKLFESTFPAGTLTGAPKVRAMEIINELENEERGPYGGATGFFEFNGNIVSSITIRTILRKEDDLYLHASAGIVADSKDYLEWQEIQHKTEAIKQVLIEET</sequence>
<proteinExistence type="inferred from homology"/>
<dbReference type="CDD" id="cd01743">
    <property type="entry name" value="GATase1_Anthranilate_Synthase"/>
    <property type="match status" value="1"/>
</dbReference>
<evidence type="ECO:0000313" key="8">
    <source>
        <dbReference type="EMBL" id="SER59913.1"/>
    </source>
</evidence>
<dbReference type="Pfam" id="PF00425">
    <property type="entry name" value="Chorismate_bind"/>
    <property type="match status" value="1"/>
</dbReference>